<evidence type="ECO:0000313" key="5">
    <source>
        <dbReference type="Proteomes" id="UP001369247"/>
    </source>
</evidence>
<dbReference type="EMBL" id="CP104550">
    <property type="protein sequence ID" value="UXH31645.1"/>
    <property type="molecule type" value="Genomic_DNA"/>
</dbReference>
<sequence length="251" mass="28916">MAGKRQFTIFSTREGIDVIESPVKSIILSELRKGQRDFQEIVKLTGKSKSTVSKHLTDLRRAGLILERTDPRDRRKKVFKLNSRYLGKLTRKPPGDLDEEKTEFLAEHLTSRGDPFEFFRLMFHVLRVELIKEGINLDPILHETGLRIGEVIYPMIEADEPGELLDNLKRFWEINHLGRLEVEGTDPPVLRAYDCFECGLLPDIGESACALDSGIIEAVFRRYFNSDVIVDETECYARGDERCSFRIVRKD</sequence>
<dbReference type="InterPro" id="IPR011991">
    <property type="entry name" value="ArsR-like_HTH"/>
</dbReference>
<dbReference type="InterPro" id="IPR024096">
    <property type="entry name" value="NO_sig/Golgi_transp_ligand-bd"/>
</dbReference>
<dbReference type="Pfam" id="PF02830">
    <property type="entry name" value="V4R"/>
    <property type="match status" value="1"/>
</dbReference>
<dbReference type="AlphaFoldDB" id="A0A9E7RSR4"/>
<dbReference type="KEGG" id="mwo:MWSIV6_1733"/>
<organism evidence="4">
    <name type="scientific">Methanothermobacter wolfeii</name>
    <name type="common">Methanobacterium wolfei</name>
    <dbReference type="NCBI Taxonomy" id="145261"/>
    <lineage>
        <taxon>Archaea</taxon>
        <taxon>Methanobacteriati</taxon>
        <taxon>Methanobacteriota</taxon>
        <taxon>Methanomada group</taxon>
        <taxon>Methanobacteria</taxon>
        <taxon>Methanobacteriales</taxon>
        <taxon>Methanobacteriaceae</taxon>
        <taxon>Methanothermobacter</taxon>
    </lineage>
</organism>
<dbReference type="Proteomes" id="UP001065373">
    <property type="component" value="Chromosome"/>
</dbReference>
<dbReference type="SUPFAM" id="SSF46785">
    <property type="entry name" value="Winged helix' DNA-binding domain"/>
    <property type="match status" value="1"/>
</dbReference>
<dbReference type="SUPFAM" id="SSF111126">
    <property type="entry name" value="Ligand-binding domain in the NO signalling and Golgi transport"/>
    <property type="match status" value="1"/>
</dbReference>
<dbReference type="EMBL" id="JAXUHJ010000003">
    <property type="protein sequence ID" value="MEJ8542004.1"/>
    <property type="molecule type" value="Genomic_DNA"/>
</dbReference>
<dbReference type="GO" id="GO:0003700">
    <property type="term" value="F:DNA-binding transcription factor activity"/>
    <property type="evidence" value="ECO:0007669"/>
    <property type="project" value="InterPro"/>
</dbReference>
<dbReference type="PANTHER" id="PTHR35090">
    <property type="entry name" value="DNA-DIRECTED RNA POLYMERASE SUBUNIT I"/>
    <property type="match status" value="1"/>
</dbReference>
<evidence type="ECO:0000313" key="3">
    <source>
        <dbReference type="EMBL" id="MEJ8542004.1"/>
    </source>
</evidence>
<reference evidence="3 5" key="2">
    <citation type="submission" date="2023-12" db="EMBL/GenBank/DDBJ databases">
        <title>Phenotypic and Genomic Characterization of Methanothermobacter wolfeii Strain BSEL, a CO2-Capturing Archaeon with Minimal Nutrient Requirements.</title>
        <authorList>
            <person name="Ale Enriquez F."/>
            <person name="Ahring B.K."/>
        </authorList>
    </citation>
    <scope>NUCLEOTIDE SEQUENCE [LARGE SCALE GENOMIC DNA]</scope>
    <source>
        <strain evidence="3 5">BSEL-1</strain>
    </source>
</reference>
<dbReference type="SMART" id="SM00989">
    <property type="entry name" value="V4R"/>
    <property type="match status" value="1"/>
</dbReference>
<dbReference type="CDD" id="cd00090">
    <property type="entry name" value="HTH_ARSR"/>
    <property type="match status" value="1"/>
</dbReference>
<dbReference type="GeneID" id="75107377"/>
<feature type="domain" description="HTH arsR-type" evidence="1">
    <location>
        <begin position="14"/>
        <end position="91"/>
    </location>
</feature>
<dbReference type="Gene3D" id="1.10.10.10">
    <property type="entry name" value="Winged helix-like DNA-binding domain superfamily/Winged helix DNA-binding domain"/>
    <property type="match status" value="1"/>
</dbReference>
<dbReference type="InterPro" id="IPR036388">
    <property type="entry name" value="WH-like_DNA-bd_sf"/>
</dbReference>
<dbReference type="InterPro" id="IPR004096">
    <property type="entry name" value="V4R"/>
</dbReference>
<proteinExistence type="predicted"/>
<evidence type="ECO:0000313" key="4">
    <source>
        <dbReference type="EMBL" id="UXH31645.1"/>
    </source>
</evidence>
<dbReference type="RefSeq" id="WP_074359576.1">
    <property type="nucleotide sequence ID" value="NZ_CP104550.1"/>
</dbReference>
<dbReference type="PANTHER" id="PTHR35090:SF2">
    <property type="entry name" value="ARSR FAMILY TRANSCRIPTIONAL REGULATOR"/>
    <property type="match status" value="1"/>
</dbReference>
<dbReference type="Proteomes" id="UP001369247">
    <property type="component" value="Unassembled WGS sequence"/>
</dbReference>
<feature type="domain" description="4-vinyl reductase 4VR" evidence="2">
    <location>
        <begin position="187"/>
        <end position="249"/>
    </location>
</feature>
<dbReference type="InterPro" id="IPR036390">
    <property type="entry name" value="WH_DNA-bd_sf"/>
</dbReference>
<dbReference type="InterPro" id="IPR001845">
    <property type="entry name" value="HTH_ArsR_DNA-bd_dom"/>
</dbReference>
<gene>
    <name evidence="4" type="ORF">N5910_08955</name>
    <name evidence="3" type="ORF">U2150_00610</name>
</gene>
<dbReference type="Pfam" id="PF01022">
    <property type="entry name" value="HTH_5"/>
    <property type="match status" value="1"/>
</dbReference>
<evidence type="ECO:0000259" key="2">
    <source>
        <dbReference type="SMART" id="SM00989"/>
    </source>
</evidence>
<dbReference type="SMART" id="SM00418">
    <property type="entry name" value="HTH_ARSR"/>
    <property type="match status" value="1"/>
</dbReference>
<name>A0A9E7RSR4_METWO</name>
<evidence type="ECO:0000259" key="1">
    <source>
        <dbReference type="SMART" id="SM00418"/>
    </source>
</evidence>
<keyword evidence="5" id="KW-1185">Reference proteome</keyword>
<dbReference type="Gene3D" id="3.30.1380.20">
    <property type="entry name" value="Trafficking protein particle complex subunit 3"/>
    <property type="match status" value="1"/>
</dbReference>
<reference evidence="4" key="1">
    <citation type="submission" date="2022-09" db="EMBL/GenBank/DDBJ databases">
        <title>Characterization of three MwoI isoschizomers from sequenced genome and metagenomes.</title>
        <authorList>
            <person name="Fomenkov A."/>
            <person name="Xu S.Y."/>
            <person name="Roberts R.J."/>
        </authorList>
    </citation>
    <scope>NUCLEOTIDE SEQUENCE</scope>
    <source>
        <strain evidence="4">DSM 2970</strain>
    </source>
</reference>
<protein>
    <submittedName>
        <fullName evidence="4">ArsR family transcriptional regulator</fullName>
    </submittedName>
    <submittedName>
        <fullName evidence="3">V4R domain-containing protein</fullName>
    </submittedName>
</protein>
<accession>A0A9E7RSR4</accession>